<keyword evidence="1" id="KW-0472">Membrane</keyword>
<evidence type="ECO:0000313" key="3">
    <source>
        <dbReference type="Proteomes" id="UP000093943"/>
    </source>
</evidence>
<gene>
    <name evidence="2" type="ORF">A5710_18795</name>
</gene>
<comment type="caution">
    <text evidence="2">The sequence shown here is derived from an EMBL/GenBank/DDBJ whole genome shotgun (WGS) entry which is preliminary data.</text>
</comment>
<feature type="transmembrane region" description="Helical" evidence="1">
    <location>
        <begin position="80"/>
        <end position="100"/>
    </location>
</feature>
<sequence length="142" mass="14520">MTRSRPGWLIALFAVILSVSTWLPWLTTSANGGGRANAIGGSVGSIALPPRFGVGQLIVLLAAVLLVTGAMIGRGLFTRLASVAAVLISLAIAGLGVWYYRLNVVAPIIAGYGIYIGAVAVTGALACSVWALVSAARSRATR</sequence>
<protein>
    <recommendedName>
        <fullName evidence="4">Transmembrane protein</fullName>
    </recommendedName>
</protein>
<feature type="transmembrane region" description="Helical" evidence="1">
    <location>
        <begin position="112"/>
        <end position="133"/>
    </location>
</feature>
<evidence type="ECO:0000256" key="1">
    <source>
        <dbReference type="SAM" id="Phobius"/>
    </source>
</evidence>
<evidence type="ECO:0000313" key="2">
    <source>
        <dbReference type="EMBL" id="OBI31149.1"/>
    </source>
</evidence>
<feature type="transmembrane region" description="Helical" evidence="1">
    <location>
        <begin position="53"/>
        <end position="73"/>
    </location>
</feature>
<dbReference type="AlphaFoldDB" id="A0A1A2NKI5"/>
<accession>A0A1A2NKI5</accession>
<dbReference type="Proteomes" id="UP000093943">
    <property type="component" value="Unassembled WGS sequence"/>
</dbReference>
<reference evidence="3" key="1">
    <citation type="submission" date="2016-06" db="EMBL/GenBank/DDBJ databases">
        <authorList>
            <person name="Sutton G."/>
            <person name="Brinkac L."/>
            <person name="Sanka R."/>
            <person name="Adams M."/>
            <person name="Lau E."/>
            <person name="Sam S."/>
            <person name="Sreng N."/>
            <person name="Him V."/>
            <person name="Kerleguer A."/>
            <person name="Cheng S."/>
        </authorList>
    </citation>
    <scope>NUCLEOTIDE SEQUENCE [LARGE SCALE GENOMIC DNA]</scope>
    <source>
        <strain evidence="3">E1876</strain>
    </source>
</reference>
<name>A0A1A2NKI5_MYCSD</name>
<dbReference type="EMBL" id="LZKG01000062">
    <property type="protein sequence ID" value="OBI31149.1"/>
    <property type="molecule type" value="Genomic_DNA"/>
</dbReference>
<keyword evidence="1" id="KW-1133">Transmembrane helix</keyword>
<proteinExistence type="predicted"/>
<dbReference type="RefSeq" id="WP_064923739.1">
    <property type="nucleotide sequence ID" value="NZ_LZJK01000143.1"/>
</dbReference>
<evidence type="ECO:0008006" key="4">
    <source>
        <dbReference type="Google" id="ProtNLM"/>
    </source>
</evidence>
<organism evidence="2 3">
    <name type="scientific">Mycolicibacter sinensis (strain JDM601)</name>
    <name type="common">Mycobacterium sinense</name>
    <dbReference type="NCBI Taxonomy" id="875328"/>
    <lineage>
        <taxon>Bacteria</taxon>
        <taxon>Bacillati</taxon>
        <taxon>Actinomycetota</taxon>
        <taxon>Actinomycetes</taxon>
        <taxon>Mycobacteriales</taxon>
        <taxon>Mycobacteriaceae</taxon>
        <taxon>Mycolicibacter</taxon>
    </lineage>
</organism>
<keyword evidence="1" id="KW-0812">Transmembrane</keyword>